<proteinExistence type="inferred from homology"/>
<keyword evidence="2" id="KW-0645">Protease</keyword>
<feature type="domain" description="Ubiquitin-like protease family profile" evidence="5">
    <location>
        <begin position="822"/>
        <end position="1007"/>
    </location>
</feature>
<accession>A0A9P7JN69</accession>
<reference evidence="6" key="1">
    <citation type="journal article" date="2020" name="New Phytol.">
        <title>Comparative genomics reveals dynamic genome evolution in host specialist ectomycorrhizal fungi.</title>
        <authorList>
            <person name="Lofgren L.A."/>
            <person name="Nguyen N.H."/>
            <person name="Vilgalys R."/>
            <person name="Ruytinx J."/>
            <person name="Liao H.L."/>
            <person name="Branco S."/>
            <person name="Kuo A."/>
            <person name="LaButti K."/>
            <person name="Lipzen A."/>
            <person name="Andreopoulos W."/>
            <person name="Pangilinan J."/>
            <person name="Riley R."/>
            <person name="Hundley H."/>
            <person name="Na H."/>
            <person name="Barry K."/>
            <person name="Grigoriev I.V."/>
            <person name="Stajich J.E."/>
            <person name="Kennedy P.G."/>
        </authorList>
    </citation>
    <scope>NUCLEOTIDE SEQUENCE</scope>
    <source>
        <strain evidence="6">FC423</strain>
    </source>
</reference>
<dbReference type="SUPFAM" id="SSF54001">
    <property type="entry name" value="Cysteine proteinases"/>
    <property type="match status" value="1"/>
</dbReference>
<dbReference type="Pfam" id="PF18758">
    <property type="entry name" value="KDZ"/>
    <property type="match status" value="1"/>
</dbReference>
<dbReference type="PANTHER" id="PTHR33096:SF1">
    <property type="entry name" value="CXC1-LIKE CYSTEINE CLUSTER ASSOCIATED WITH KDZ TRANSPOSASES DOMAIN-CONTAINING PROTEIN"/>
    <property type="match status" value="1"/>
</dbReference>
<evidence type="ECO:0000256" key="3">
    <source>
        <dbReference type="ARBA" id="ARBA00022801"/>
    </source>
</evidence>
<dbReference type="InterPro" id="IPR003653">
    <property type="entry name" value="Peptidase_C48_C"/>
</dbReference>
<evidence type="ECO:0000256" key="2">
    <source>
        <dbReference type="ARBA" id="ARBA00022670"/>
    </source>
</evidence>
<dbReference type="GO" id="GO:0006508">
    <property type="term" value="P:proteolysis"/>
    <property type="evidence" value="ECO:0007669"/>
    <property type="project" value="UniProtKB-KW"/>
</dbReference>
<evidence type="ECO:0000259" key="5">
    <source>
        <dbReference type="PROSITE" id="PS50600"/>
    </source>
</evidence>
<dbReference type="PANTHER" id="PTHR33096">
    <property type="entry name" value="CXC2 DOMAIN-CONTAINING PROTEIN"/>
    <property type="match status" value="1"/>
</dbReference>
<comment type="caution">
    <text evidence="6">The sequence shown here is derived from an EMBL/GenBank/DDBJ whole genome shotgun (WGS) entry which is preliminary data.</text>
</comment>
<dbReference type="PROSITE" id="PS50600">
    <property type="entry name" value="ULP_PROTEASE"/>
    <property type="match status" value="1"/>
</dbReference>
<dbReference type="EMBL" id="JABBWM010000088">
    <property type="protein sequence ID" value="KAG2092828.1"/>
    <property type="molecule type" value="Genomic_DNA"/>
</dbReference>
<evidence type="ECO:0000313" key="7">
    <source>
        <dbReference type="Proteomes" id="UP000823399"/>
    </source>
</evidence>
<dbReference type="Gene3D" id="3.40.395.10">
    <property type="entry name" value="Adenoviral Proteinase, Chain A"/>
    <property type="match status" value="1"/>
</dbReference>
<keyword evidence="4" id="KW-0472">Membrane</keyword>
<dbReference type="GO" id="GO:0008234">
    <property type="term" value="F:cysteine-type peptidase activity"/>
    <property type="evidence" value="ECO:0007669"/>
    <property type="project" value="InterPro"/>
</dbReference>
<dbReference type="RefSeq" id="XP_041287003.1">
    <property type="nucleotide sequence ID" value="XM_041443713.1"/>
</dbReference>
<dbReference type="Proteomes" id="UP000823399">
    <property type="component" value="Unassembled WGS sequence"/>
</dbReference>
<evidence type="ECO:0000256" key="1">
    <source>
        <dbReference type="ARBA" id="ARBA00005234"/>
    </source>
</evidence>
<keyword evidence="4" id="KW-0812">Transmembrane</keyword>
<dbReference type="Pfam" id="PF02902">
    <property type="entry name" value="Peptidase_C48"/>
    <property type="match status" value="1"/>
</dbReference>
<evidence type="ECO:0000313" key="6">
    <source>
        <dbReference type="EMBL" id="KAG2092828.1"/>
    </source>
</evidence>
<dbReference type="InterPro" id="IPR038765">
    <property type="entry name" value="Papain-like_cys_pep_sf"/>
</dbReference>
<evidence type="ECO:0000256" key="4">
    <source>
        <dbReference type="SAM" id="Phobius"/>
    </source>
</evidence>
<comment type="similarity">
    <text evidence="1">Belongs to the peptidase C48 family.</text>
</comment>
<sequence length="1052" mass="118198">MVQLDYTVRTLGAPLQRIPTLALSLCRSHTCAQKRTSIICLFLIVILVFHGLFPMAPSQPRMAVSVKLLAFYQTLFERSCDAVNALASALHTHYDELENALSACWDRVEAEHRECQNVSASDATAPELLIPRERCASILTQRCPACFGGIAFGQDLSEGGDIHVATDGNFHHWHRRSAGDSPHFYDTSYFLPKAQVDTIDHRILRSRKSPPRLHKSLVPHDAIDKCENSYEAADGKKQKSSMDSFDDTGVMALICRHDIPLFFANIDTPGEQQKYAVALIDHLSALLPPRATVVTLYDVGCVLSRSLHQYDILPPTIMKRLRFATTAMHAYGHEWACQLEYNPRMCHGLGLSDGKGTERLWSRLVRLIGIQHSSSVTAIGLEMRTDLGDWIKRRLKRGVGEQGTAAQSMLEECGVPINELCNEWASQRQSQLSIRAHAPACLKKELDTVLALQADLDTSERALQATREMMTKADATDDTLEALDSLERGHQHLMAKVEVLYASLNVHDQFPELKGVNLDFVRTLLLARDIKINIRKRAIGSFFEWDKLDRAVGGAQQALVTKLHQQTRKAISKCQPALMTALRKFNAYCERLEELYDPTYSIPLPMPLPTKLNDLCNDQSLMEDVWITPLTGDVPRWLEDQDIRDGICAMLKRDRCIEEKQRLGLEADNLCRWFGDELSAIELALLTPGTQCIADEIFLVPLRQRQEHLQHLQTHWMSSLAPAARFTSCATDAISLAQKLSGVFEGCPLECINTFPVSYIIPTEDEEAGQEVFFEADHAALKPEDAVLMDILTGGVTGDAGIIIPGTVETRVSAPYHGCPSQVFEPKDIALLASQTALLNDTCINGCAMLLYLEAVQLSRMVEQFAILSTHDLLRIRYNAPHDVLWQNMSWTRYWAKEVWILPIHRPSHVGHWVLCVVHLRSKELHLFDSFVERKPWKVNIKVPWTKLIQDIMKLIARLLGIARQHNHMVHVNIDFDGWVAHPLITEVVQTNGFDCGVWVLAVIAATLHGYHCMGLREEDMHAFQHYLRTLILQIPGSSGDLGKTALVKIQG</sequence>
<protein>
    <recommendedName>
        <fullName evidence="5">Ubiquitin-like protease family profile domain-containing protein</fullName>
    </recommendedName>
</protein>
<dbReference type="GeneID" id="64705972"/>
<name>A0A9P7JN69_9AGAM</name>
<feature type="transmembrane region" description="Helical" evidence="4">
    <location>
        <begin position="37"/>
        <end position="56"/>
    </location>
</feature>
<keyword evidence="3" id="KW-0378">Hydrolase</keyword>
<dbReference type="OrthoDB" id="3253684at2759"/>
<dbReference type="AlphaFoldDB" id="A0A9P7JN69"/>
<keyword evidence="4" id="KW-1133">Transmembrane helix</keyword>
<dbReference type="GO" id="GO:0019783">
    <property type="term" value="F:ubiquitin-like protein peptidase activity"/>
    <property type="evidence" value="ECO:0007669"/>
    <property type="project" value="UniProtKB-ARBA"/>
</dbReference>
<gene>
    <name evidence="6" type="ORF">F5147DRAFT_821605</name>
</gene>
<dbReference type="InterPro" id="IPR040521">
    <property type="entry name" value="KDZ"/>
</dbReference>
<keyword evidence="7" id="KW-1185">Reference proteome</keyword>
<organism evidence="6 7">
    <name type="scientific">Suillus discolor</name>
    <dbReference type="NCBI Taxonomy" id="1912936"/>
    <lineage>
        <taxon>Eukaryota</taxon>
        <taxon>Fungi</taxon>
        <taxon>Dikarya</taxon>
        <taxon>Basidiomycota</taxon>
        <taxon>Agaricomycotina</taxon>
        <taxon>Agaricomycetes</taxon>
        <taxon>Agaricomycetidae</taxon>
        <taxon>Boletales</taxon>
        <taxon>Suillineae</taxon>
        <taxon>Suillaceae</taxon>
        <taxon>Suillus</taxon>
    </lineage>
</organism>